<dbReference type="PANTHER" id="PTHR30146:SF153">
    <property type="entry name" value="LACTOSE OPERON REPRESSOR"/>
    <property type="match status" value="1"/>
</dbReference>
<dbReference type="InterPro" id="IPR028082">
    <property type="entry name" value="Peripla_BP_I"/>
</dbReference>
<sequence length="337" mass="35407">MAGATKETRVARARRVTSVDVAREAGVSQTTVSYVLNNVPHQKISEETRRRIHAAVEKLGYTPSAAARTLRLGRSDIVLLLVASMPLGPTAVELIEHLTAGLERHGLSVITRIESGRGAGSLWKDLAPAAVVSFAPVGREQRADLRAAGTYVVDVWGDSDGEPNVLTRGQLRIGLMQAAHLAAKGHTRVGYASPADPRLRAFSEPRLEGVRQGCAEHGLAPPDVREVALDVGAATAAARAWQAAGVTAVCAFNDEVAIALLAGLRATGRPAPAGLAVIGVDDIPMARFAEPPLTTIDQHMEAVAAELADAVLRGLEKPDTRGRPPSEAATLVIRDSA</sequence>
<proteinExistence type="predicted"/>
<evidence type="ECO:0000259" key="4">
    <source>
        <dbReference type="PROSITE" id="PS50932"/>
    </source>
</evidence>
<name>A0ABX1B7L7_9ACTN</name>
<dbReference type="SUPFAM" id="SSF53822">
    <property type="entry name" value="Periplasmic binding protein-like I"/>
    <property type="match status" value="1"/>
</dbReference>
<evidence type="ECO:0000313" key="5">
    <source>
        <dbReference type="EMBL" id="NJP92412.1"/>
    </source>
</evidence>
<keyword evidence="3" id="KW-0804">Transcription</keyword>
<evidence type="ECO:0000256" key="2">
    <source>
        <dbReference type="ARBA" id="ARBA00023125"/>
    </source>
</evidence>
<keyword evidence="6" id="KW-1185">Reference proteome</keyword>
<feature type="domain" description="HTH lacI-type" evidence="4">
    <location>
        <begin position="16"/>
        <end position="72"/>
    </location>
</feature>
<dbReference type="CDD" id="cd01392">
    <property type="entry name" value="HTH_LacI"/>
    <property type="match status" value="1"/>
</dbReference>
<dbReference type="Gene3D" id="1.10.260.40">
    <property type="entry name" value="lambda repressor-like DNA-binding domains"/>
    <property type="match status" value="1"/>
</dbReference>
<dbReference type="PANTHER" id="PTHR30146">
    <property type="entry name" value="LACI-RELATED TRANSCRIPTIONAL REPRESSOR"/>
    <property type="match status" value="1"/>
</dbReference>
<evidence type="ECO:0000313" key="6">
    <source>
        <dbReference type="Proteomes" id="UP000696294"/>
    </source>
</evidence>
<dbReference type="Pfam" id="PF00356">
    <property type="entry name" value="LacI"/>
    <property type="match status" value="1"/>
</dbReference>
<dbReference type="EMBL" id="JAATEP010000016">
    <property type="protein sequence ID" value="NJP92412.1"/>
    <property type="molecule type" value="Genomic_DNA"/>
</dbReference>
<organism evidence="5 6">
    <name type="scientific">Nonomuraea composti</name>
    <dbReference type="NCBI Taxonomy" id="2720023"/>
    <lineage>
        <taxon>Bacteria</taxon>
        <taxon>Bacillati</taxon>
        <taxon>Actinomycetota</taxon>
        <taxon>Actinomycetes</taxon>
        <taxon>Streptosporangiales</taxon>
        <taxon>Streptosporangiaceae</taxon>
        <taxon>Nonomuraea</taxon>
    </lineage>
</organism>
<keyword evidence="2" id="KW-0238">DNA-binding</keyword>
<dbReference type="PROSITE" id="PS50932">
    <property type="entry name" value="HTH_LACI_2"/>
    <property type="match status" value="1"/>
</dbReference>
<dbReference type="SMART" id="SM00354">
    <property type="entry name" value="HTH_LACI"/>
    <property type="match status" value="1"/>
</dbReference>
<evidence type="ECO:0000256" key="3">
    <source>
        <dbReference type="ARBA" id="ARBA00023163"/>
    </source>
</evidence>
<dbReference type="InterPro" id="IPR000843">
    <property type="entry name" value="HTH_LacI"/>
</dbReference>
<dbReference type="Pfam" id="PF13377">
    <property type="entry name" value="Peripla_BP_3"/>
    <property type="match status" value="1"/>
</dbReference>
<dbReference type="InterPro" id="IPR046335">
    <property type="entry name" value="LacI/GalR-like_sensor"/>
</dbReference>
<dbReference type="SUPFAM" id="SSF47413">
    <property type="entry name" value="lambda repressor-like DNA-binding domains"/>
    <property type="match status" value="1"/>
</dbReference>
<dbReference type="RefSeq" id="WP_168011621.1">
    <property type="nucleotide sequence ID" value="NZ_JAATEP010000016.1"/>
</dbReference>
<gene>
    <name evidence="5" type="ORF">HCN51_23570</name>
</gene>
<dbReference type="Proteomes" id="UP000696294">
    <property type="component" value="Unassembled WGS sequence"/>
</dbReference>
<dbReference type="Gene3D" id="3.40.50.2300">
    <property type="match status" value="2"/>
</dbReference>
<reference evidence="5 6" key="1">
    <citation type="submission" date="2020-03" db="EMBL/GenBank/DDBJ databases">
        <title>WGS of actinomycetes isolated from Thailand.</title>
        <authorList>
            <person name="Thawai C."/>
        </authorList>
    </citation>
    <scope>NUCLEOTIDE SEQUENCE [LARGE SCALE GENOMIC DNA]</scope>
    <source>
        <strain evidence="5 6">FMUSA5-5</strain>
    </source>
</reference>
<comment type="caution">
    <text evidence="5">The sequence shown here is derived from an EMBL/GenBank/DDBJ whole genome shotgun (WGS) entry which is preliminary data.</text>
</comment>
<protein>
    <submittedName>
        <fullName evidence="5">LacI family transcriptional regulator</fullName>
    </submittedName>
</protein>
<accession>A0ABX1B7L7</accession>
<evidence type="ECO:0000256" key="1">
    <source>
        <dbReference type="ARBA" id="ARBA00023015"/>
    </source>
</evidence>
<keyword evidence="1" id="KW-0805">Transcription regulation</keyword>
<dbReference type="InterPro" id="IPR010982">
    <property type="entry name" value="Lambda_DNA-bd_dom_sf"/>
</dbReference>